<evidence type="ECO:0008006" key="3">
    <source>
        <dbReference type="Google" id="ProtNLM"/>
    </source>
</evidence>
<dbReference type="Gene3D" id="1.10.357.10">
    <property type="entry name" value="Tetracycline Repressor, domain 2"/>
    <property type="match status" value="1"/>
</dbReference>
<name>A0ABP8UPF0_9ACTN</name>
<gene>
    <name evidence="1" type="ORF">GCM10023196_085150</name>
</gene>
<reference evidence="2" key="1">
    <citation type="journal article" date="2019" name="Int. J. Syst. Evol. Microbiol.">
        <title>The Global Catalogue of Microorganisms (GCM) 10K type strain sequencing project: providing services to taxonomists for standard genome sequencing and annotation.</title>
        <authorList>
            <consortium name="The Broad Institute Genomics Platform"/>
            <consortium name="The Broad Institute Genome Sequencing Center for Infectious Disease"/>
            <person name="Wu L."/>
            <person name="Ma J."/>
        </authorList>
    </citation>
    <scope>NUCLEOTIDE SEQUENCE [LARGE SCALE GENOMIC DNA]</scope>
    <source>
        <strain evidence="2">JCM 17939</strain>
    </source>
</reference>
<keyword evidence="2" id="KW-1185">Reference proteome</keyword>
<dbReference type="InterPro" id="IPR009057">
    <property type="entry name" value="Homeodomain-like_sf"/>
</dbReference>
<dbReference type="SUPFAM" id="SSF46689">
    <property type="entry name" value="Homeodomain-like"/>
    <property type="match status" value="1"/>
</dbReference>
<sequence length="177" mass="19430">MAEAVGVTHGLVTHYFGTYGALVREVLRRENALLRERVRDRIRAEAGLPTAKGMMSVLFDTLADERYVRLWAWAELHADLGMADLGLRELVDAMDQGIRAVLPWEEVPGRDRIEAVVLLGLSAAYGYALGHRSWLSGLGHDPADPGRDAAFRSGLTAVLAGHMTEASGLVPRDKEER</sequence>
<organism evidence="1 2">
    <name type="scientific">Actinoallomurus vinaceus</name>
    <dbReference type="NCBI Taxonomy" id="1080074"/>
    <lineage>
        <taxon>Bacteria</taxon>
        <taxon>Bacillati</taxon>
        <taxon>Actinomycetota</taxon>
        <taxon>Actinomycetes</taxon>
        <taxon>Streptosporangiales</taxon>
        <taxon>Thermomonosporaceae</taxon>
        <taxon>Actinoallomurus</taxon>
    </lineage>
</organism>
<accession>A0ABP8UPF0</accession>
<evidence type="ECO:0000313" key="2">
    <source>
        <dbReference type="Proteomes" id="UP001501442"/>
    </source>
</evidence>
<proteinExistence type="predicted"/>
<protein>
    <recommendedName>
        <fullName evidence="3">TetR family transcriptional regulator</fullName>
    </recommendedName>
</protein>
<comment type="caution">
    <text evidence="1">The sequence shown here is derived from an EMBL/GenBank/DDBJ whole genome shotgun (WGS) entry which is preliminary data.</text>
</comment>
<dbReference type="EMBL" id="BAABHK010000017">
    <property type="protein sequence ID" value="GAA4636232.1"/>
    <property type="molecule type" value="Genomic_DNA"/>
</dbReference>
<evidence type="ECO:0000313" key="1">
    <source>
        <dbReference type="EMBL" id="GAA4636232.1"/>
    </source>
</evidence>
<dbReference type="Proteomes" id="UP001501442">
    <property type="component" value="Unassembled WGS sequence"/>
</dbReference>